<evidence type="ECO:0000313" key="4">
    <source>
        <dbReference type="Proteomes" id="UP000006564"/>
    </source>
</evidence>
<gene>
    <name evidence="3" type="ORF">AO090701000295</name>
</gene>
<dbReference type="KEGG" id="aor:AO090701000295"/>
<feature type="signal peptide" evidence="2">
    <location>
        <begin position="1"/>
        <end position="18"/>
    </location>
</feature>
<dbReference type="GeneID" id="5995216"/>
<organism evidence="3 4">
    <name type="scientific">Aspergillus oryzae (strain ATCC 42149 / RIB 40)</name>
    <name type="common">Yellow koji mold</name>
    <dbReference type="NCBI Taxonomy" id="510516"/>
    <lineage>
        <taxon>Eukaryota</taxon>
        <taxon>Fungi</taxon>
        <taxon>Dikarya</taxon>
        <taxon>Ascomycota</taxon>
        <taxon>Pezizomycotina</taxon>
        <taxon>Eurotiomycetes</taxon>
        <taxon>Eurotiomycetidae</taxon>
        <taxon>Eurotiales</taxon>
        <taxon>Aspergillaceae</taxon>
        <taxon>Aspergillus</taxon>
        <taxon>Aspergillus subgen. Circumdati</taxon>
    </lineage>
</organism>
<dbReference type="EMBL" id="BA000053">
    <property type="protein sequence ID" value="BAE62026.1"/>
    <property type="molecule type" value="Genomic_DNA"/>
</dbReference>
<dbReference type="EMBL" id="AP007164">
    <property type="protein sequence ID" value="BAE62026.1"/>
    <property type="molecule type" value="Genomic_DNA"/>
</dbReference>
<dbReference type="OMA" id="MSCANTY"/>
<dbReference type="Proteomes" id="UP000006564">
    <property type="component" value="Chromosome 5"/>
</dbReference>
<sequence>MHLPTLVTLACMAVSASAFHYPDFVPLHRRQEPGTPEYDCHANCGGVIVAARKDGYCDTDTFKTELSDCLNCALKYDIWKYYGASVSKAATGCGVDATPVEASSTTTTAAASASATETGSPITSSASSTSTDTAATTGVTSAASSAVPSSSGAASSTPAASTVASSATPSQNSTGGASPTLDVSPWRFCKGILTLSCDAARGSGQAKSQIVLYCKHLSLITSNM</sequence>
<keyword evidence="2" id="KW-0732">Signal</keyword>
<accession>Q2U8T9</accession>
<evidence type="ECO:0000256" key="1">
    <source>
        <dbReference type="SAM" id="MobiDB-lite"/>
    </source>
</evidence>
<dbReference type="RefSeq" id="XP_023092074.1">
    <property type="nucleotide sequence ID" value="XM_023237384.1"/>
</dbReference>
<dbReference type="VEuPathDB" id="FungiDB:AO090701000295"/>
<reference evidence="3 4" key="1">
    <citation type="journal article" date="2005" name="Nature">
        <title>Genome sequencing and analysis of Aspergillus oryzae.</title>
        <authorList>
            <person name="Machida M."/>
            <person name="Asai K."/>
            <person name="Sano M."/>
            <person name="Tanaka T."/>
            <person name="Kumagai T."/>
            <person name="Terai G."/>
            <person name="Kusumoto K."/>
            <person name="Arima T."/>
            <person name="Akita O."/>
            <person name="Kashiwagi Y."/>
            <person name="Abe K."/>
            <person name="Gomi K."/>
            <person name="Horiuchi H."/>
            <person name="Kitamoto K."/>
            <person name="Kobayashi T."/>
            <person name="Takeuchi M."/>
            <person name="Denning D.W."/>
            <person name="Galagan J.E."/>
            <person name="Nierman W.C."/>
            <person name="Yu J."/>
            <person name="Archer D.B."/>
            <person name="Bennett J.W."/>
            <person name="Bhatnagar D."/>
            <person name="Cleveland T.E."/>
            <person name="Fedorova N.D."/>
            <person name="Gotoh O."/>
            <person name="Horikawa H."/>
            <person name="Hosoyama A."/>
            <person name="Ichinomiya M."/>
            <person name="Igarashi R."/>
            <person name="Iwashita K."/>
            <person name="Juvvadi P.R."/>
            <person name="Kato M."/>
            <person name="Kato Y."/>
            <person name="Kin T."/>
            <person name="Kokubun A."/>
            <person name="Maeda H."/>
            <person name="Maeyama N."/>
            <person name="Maruyama J."/>
            <person name="Nagasaki H."/>
            <person name="Nakajima T."/>
            <person name="Oda K."/>
            <person name="Okada K."/>
            <person name="Paulsen I."/>
            <person name="Sakamoto K."/>
            <person name="Sawano T."/>
            <person name="Takahashi M."/>
            <person name="Takase K."/>
            <person name="Terabayashi Y."/>
            <person name="Wortman J."/>
            <person name="Yamada O."/>
            <person name="Yamagata Y."/>
            <person name="Anazawa H."/>
            <person name="Hata Y."/>
            <person name="Koide Y."/>
            <person name="Komori T."/>
            <person name="Koyama Y."/>
            <person name="Minetoki T."/>
            <person name="Suharnan S."/>
            <person name="Tanaka A."/>
            <person name="Isono K."/>
            <person name="Kuhara S."/>
            <person name="Ogasawara N."/>
            <person name="Kikuchi H."/>
        </authorList>
    </citation>
    <scope>NUCLEOTIDE SEQUENCE [LARGE SCALE GENOMIC DNA]</scope>
    <source>
        <strain evidence="4">ATCC 42149 / RIB 40</strain>
    </source>
</reference>
<keyword evidence="4" id="KW-1185">Reference proteome</keyword>
<dbReference type="HOGENOM" id="CLU_093550_0_0_1"/>
<proteinExistence type="predicted"/>
<evidence type="ECO:0000313" key="3">
    <source>
        <dbReference type="EMBL" id="BAE62026.1"/>
    </source>
</evidence>
<dbReference type="AlphaFoldDB" id="Q2U8T9"/>
<feature type="chain" id="PRO_5004216926" evidence="2">
    <location>
        <begin position="19"/>
        <end position="224"/>
    </location>
</feature>
<evidence type="ECO:0000256" key="2">
    <source>
        <dbReference type="SAM" id="SignalP"/>
    </source>
</evidence>
<protein>
    <submittedName>
        <fullName evidence="3">DNA, SC111</fullName>
    </submittedName>
</protein>
<name>Q2U8T9_ASPOR</name>
<feature type="region of interest" description="Disordered" evidence="1">
    <location>
        <begin position="111"/>
        <end position="133"/>
    </location>
</feature>